<feature type="region of interest" description="Disordered" evidence="1">
    <location>
        <begin position="40"/>
        <end position="61"/>
    </location>
</feature>
<dbReference type="AlphaFoldDB" id="A0A916E3H1"/>
<organism evidence="3 4">
    <name type="scientific">Rhizophagus irregularis</name>
    <dbReference type="NCBI Taxonomy" id="588596"/>
    <lineage>
        <taxon>Eukaryota</taxon>
        <taxon>Fungi</taxon>
        <taxon>Fungi incertae sedis</taxon>
        <taxon>Mucoromycota</taxon>
        <taxon>Glomeromycotina</taxon>
        <taxon>Glomeromycetes</taxon>
        <taxon>Glomerales</taxon>
        <taxon>Glomeraceae</taxon>
        <taxon>Rhizophagus</taxon>
    </lineage>
</organism>
<accession>A0A916E3H1</accession>
<name>A0A916E3H1_9GLOM</name>
<evidence type="ECO:0000256" key="1">
    <source>
        <dbReference type="SAM" id="MobiDB-lite"/>
    </source>
</evidence>
<proteinExistence type="predicted"/>
<reference evidence="3" key="1">
    <citation type="submission" date="2020-05" db="EMBL/GenBank/DDBJ databases">
        <authorList>
            <person name="Rincon C."/>
            <person name="Sanders R I."/>
            <person name="Robbins C."/>
            <person name="Chaturvedi A."/>
        </authorList>
    </citation>
    <scope>NUCLEOTIDE SEQUENCE</scope>
    <source>
        <strain evidence="3">CHB12</strain>
    </source>
</reference>
<dbReference type="OrthoDB" id="2401992at2759"/>
<feature type="signal peptide" evidence="2">
    <location>
        <begin position="1"/>
        <end position="23"/>
    </location>
</feature>
<gene>
    <name evidence="3" type="ORF">CHRIB12_LOCUS6453</name>
</gene>
<comment type="caution">
    <text evidence="3">The sequence shown here is derived from an EMBL/GenBank/DDBJ whole genome shotgun (WGS) entry which is preliminary data.</text>
</comment>
<evidence type="ECO:0000313" key="4">
    <source>
        <dbReference type="Proteomes" id="UP000684084"/>
    </source>
</evidence>
<keyword evidence="2" id="KW-0732">Signal</keyword>
<dbReference type="EMBL" id="CAGKOT010000010">
    <property type="protein sequence ID" value="CAB5356656.1"/>
    <property type="molecule type" value="Genomic_DNA"/>
</dbReference>
<protein>
    <submittedName>
        <fullName evidence="3">Uncharacterized protein</fullName>
    </submittedName>
</protein>
<evidence type="ECO:0000256" key="2">
    <source>
        <dbReference type="SAM" id="SignalP"/>
    </source>
</evidence>
<dbReference type="Proteomes" id="UP000684084">
    <property type="component" value="Unassembled WGS sequence"/>
</dbReference>
<sequence>MKNLLHLTIILLKLNLHLPVTISTPPSQQDYPTTQIETKPSFTISTSPSQQDYPTTQTETKPSLTISTITFAIRLSNITTQSTPTHSPTNSTSRRRQFRVHRGRTVFNWQNVLDGARSANRGTSCICTNPTH</sequence>
<evidence type="ECO:0000313" key="3">
    <source>
        <dbReference type="EMBL" id="CAB5356656.1"/>
    </source>
</evidence>
<dbReference type="VEuPathDB" id="FungiDB:RhiirFUN_010732"/>
<feature type="chain" id="PRO_5037318265" evidence="2">
    <location>
        <begin position="24"/>
        <end position="132"/>
    </location>
</feature>